<dbReference type="InterPro" id="IPR011234">
    <property type="entry name" value="Fumarylacetoacetase-like_C"/>
</dbReference>
<dbReference type="InterPro" id="IPR051121">
    <property type="entry name" value="FAH"/>
</dbReference>
<keyword evidence="3" id="KW-0479">Metal-binding</keyword>
<evidence type="ECO:0000313" key="7">
    <source>
        <dbReference type="Proteomes" id="UP000542125"/>
    </source>
</evidence>
<name>A0A7Y9IR43_9BURK</name>
<comment type="caution">
    <text evidence="6">The sequence shown here is derived from an EMBL/GenBank/DDBJ whole genome shotgun (WGS) entry which is preliminary data.</text>
</comment>
<dbReference type="Pfam" id="PF01557">
    <property type="entry name" value="FAA_hydrolase"/>
    <property type="match status" value="1"/>
</dbReference>
<protein>
    <submittedName>
        <fullName evidence="6">2-keto-4-pentenoate hydratase/2-oxohepta-3-ene-1,7-dioic acid hydratase in catechol pathway</fullName>
    </submittedName>
</protein>
<dbReference type="PANTHER" id="PTHR42796:SF4">
    <property type="entry name" value="FUMARYLACETOACETATE HYDROLASE DOMAIN-CONTAINING PROTEIN 2A"/>
    <property type="match status" value="1"/>
</dbReference>
<dbReference type="PANTHER" id="PTHR42796">
    <property type="entry name" value="FUMARYLACETOACETATE HYDROLASE DOMAIN-CONTAINING PROTEIN 2A-RELATED"/>
    <property type="match status" value="1"/>
</dbReference>
<dbReference type="GO" id="GO:0019752">
    <property type="term" value="P:carboxylic acid metabolic process"/>
    <property type="evidence" value="ECO:0007669"/>
    <property type="project" value="UniProtKB-ARBA"/>
</dbReference>
<evidence type="ECO:0000313" key="6">
    <source>
        <dbReference type="EMBL" id="NYE81427.1"/>
    </source>
</evidence>
<gene>
    <name evidence="6" type="ORF">FHW18_000698</name>
</gene>
<proteinExistence type="inferred from homology"/>
<evidence type="ECO:0000256" key="1">
    <source>
        <dbReference type="ARBA" id="ARBA00001946"/>
    </source>
</evidence>
<evidence type="ECO:0000256" key="2">
    <source>
        <dbReference type="ARBA" id="ARBA00010211"/>
    </source>
</evidence>
<dbReference type="FunFam" id="3.90.850.10:FF:000002">
    <property type="entry name" value="2-hydroxyhepta-2,4-diene-1,7-dioate isomerase"/>
    <property type="match status" value="1"/>
</dbReference>
<dbReference type="AlphaFoldDB" id="A0A7Y9IR43"/>
<dbReference type="Proteomes" id="UP000542125">
    <property type="component" value="Unassembled WGS sequence"/>
</dbReference>
<accession>A0A7Y9IR43</accession>
<evidence type="ECO:0000256" key="3">
    <source>
        <dbReference type="ARBA" id="ARBA00022723"/>
    </source>
</evidence>
<dbReference type="GO" id="GO:0046872">
    <property type="term" value="F:metal ion binding"/>
    <property type="evidence" value="ECO:0007669"/>
    <property type="project" value="UniProtKB-KW"/>
</dbReference>
<keyword evidence="4" id="KW-0378">Hydrolase</keyword>
<comment type="similarity">
    <text evidence="2">Belongs to the FAH family.</text>
</comment>
<dbReference type="EMBL" id="JACBYR010000001">
    <property type="protein sequence ID" value="NYE81427.1"/>
    <property type="molecule type" value="Genomic_DNA"/>
</dbReference>
<evidence type="ECO:0000259" key="5">
    <source>
        <dbReference type="Pfam" id="PF01557"/>
    </source>
</evidence>
<keyword evidence="7" id="KW-1185">Reference proteome</keyword>
<dbReference type="GO" id="GO:0016853">
    <property type="term" value="F:isomerase activity"/>
    <property type="evidence" value="ECO:0007669"/>
    <property type="project" value="UniProtKB-ARBA"/>
</dbReference>
<evidence type="ECO:0000256" key="4">
    <source>
        <dbReference type="ARBA" id="ARBA00022801"/>
    </source>
</evidence>
<dbReference type="Gene3D" id="3.90.850.10">
    <property type="entry name" value="Fumarylacetoacetase-like, C-terminal domain"/>
    <property type="match status" value="1"/>
</dbReference>
<dbReference type="RefSeq" id="WP_179583453.1">
    <property type="nucleotide sequence ID" value="NZ_JACBYR010000001.1"/>
</dbReference>
<organism evidence="6 7">
    <name type="scientific">Pigmentiphaga litoralis</name>
    <dbReference type="NCBI Taxonomy" id="516702"/>
    <lineage>
        <taxon>Bacteria</taxon>
        <taxon>Pseudomonadati</taxon>
        <taxon>Pseudomonadota</taxon>
        <taxon>Betaproteobacteria</taxon>
        <taxon>Burkholderiales</taxon>
        <taxon>Alcaligenaceae</taxon>
        <taxon>Pigmentiphaga</taxon>
    </lineage>
</organism>
<dbReference type="InterPro" id="IPR036663">
    <property type="entry name" value="Fumarylacetoacetase_C_sf"/>
</dbReference>
<comment type="cofactor">
    <cofactor evidence="1">
        <name>Mg(2+)</name>
        <dbReference type="ChEBI" id="CHEBI:18420"/>
    </cofactor>
</comment>
<reference evidence="6 7" key="1">
    <citation type="submission" date="2020-07" db="EMBL/GenBank/DDBJ databases">
        <title>Genomic Encyclopedia of Type Strains, Phase IV (KMG-V): Genome sequencing to study the core and pangenomes of soil and plant-associated prokaryotes.</title>
        <authorList>
            <person name="Whitman W."/>
        </authorList>
    </citation>
    <scope>NUCLEOTIDE SEQUENCE [LARGE SCALE GENOMIC DNA]</scope>
    <source>
        <strain evidence="6 7">SAS40</strain>
    </source>
</reference>
<dbReference type="SUPFAM" id="SSF56529">
    <property type="entry name" value="FAH"/>
    <property type="match status" value="1"/>
</dbReference>
<dbReference type="GO" id="GO:0016787">
    <property type="term" value="F:hydrolase activity"/>
    <property type="evidence" value="ECO:0007669"/>
    <property type="project" value="UniProtKB-KW"/>
</dbReference>
<feature type="domain" description="Fumarylacetoacetase-like C-terminal" evidence="5">
    <location>
        <begin position="75"/>
        <end position="280"/>
    </location>
</feature>
<sequence length="285" mass="30506">MTKFARVTPAGGKPQWAVEHNGELRGLGDHIPAGTHDTAWVDLITQPLNDTLLSKTTPLDRNAVRWEMPVARPGKIICLGLNYAAHAAEGGNAAPEYPSFFFRGATSLIAHNAPLIRPPVSDKLDFEAELAVVIGRKAHRLTEANALDAVAGYACFNDGTLRDYQRKTSQWTIGKNFDGTGALGPWLVPASALPPGAHGLKIESRLNGEVMQSDNTAHMIVTVAQALVLLSEVLTLEPGDVIAMGTPSGVGYARKPPVWMKPGDRIEIDIEGVGVLSNPIQDEEA</sequence>